<reference evidence="2" key="1">
    <citation type="submission" date="2018-04" db="EMBL/GenBank/DDBJ databases">
        <authorList>
            <person name="Cornet L."/>
        </authorList>
    </citation>
    <scope>NUCLEOTIDE SEQUENCE [LARGE SCALE GENOMIC DNA]</scope>
</reference>
<evidence type="ECO:0000313" key="1">
    <source>
        <dbReference type="EMBL" id="PZO35196.1"/>
    </source>
</evidence>
<dbReference type="Proteomes" id="UP000249081">
    <property type="component" value="Unassembled WGS sequence"/>
</dbReference>
<organism evidence="1 2">
    <name type="scientific">Shackletoniella antarctica</name>
    <dbReference type="NCBI Taxonomy" id="268115"/>
    <lineage>
        <taxon>Bacteria</taxon>
        <taxon>Bacillati</taxon>
        <taxon>Cyanobacteriota</taxon>
        <taxon>Cyanophyceae</taxon>
        <taxon>Oculatellales</taxon>
        <taxon>Oculatellaceae</taxon>
        <taxon>Shackletoniella</taxon>
    </lineage>
</organism>
<proteinExistence type="predicted"/>
<comment type="caution">
    <text evidence="1">The sequence shown here is derived from an EMBL/GenBank/DDBJ whole genome shotgun (WGS) entry which is preliminary data.</text>
</comment>
<reference evidence="1 2" key="2">
    <citation type="submission" date="2018-06" db="EMBL/GenBank/DDBJ databases">
        <title>Metagenomic assembly of (sub)arctic Cyanobacteria and their associated microbiome from non-axenic cultures.</title>
        <authorList>
            <person name="Baurain D."/>
        </authorList>
    </citation>
    <scope>NUCLEOTIDE SEQUENCE [LARGE SCALE GENOMIC DNA]</scope>
    <source>
        <strain evidence="1">ULC041bin1</strain>
    </source>
</reference>
<dbReference type="EMBL" id="QBMN01000179">
    <property type="protein sequence ID" value="PZO35196.1"/>
    <property type="molecule type" value="Genomic_DNA"/>
</dbReference>
<gene>
    <name evidence="1" type="ORF">DCF17_19130</name>
</gene>
<name>A0A2W4VS38_9CYAN</name>
<evidence type="ECO:0000313" key="2">
    <source>
        <dbReference type="Proteomes" id="UP000249081"/>
    </source>
</evidence>
<protein>
    <submittedName>
        <fullName evidence="1">Uncharacterized protein</fullName>
    </submittedName>
</protein>
<dbReference type="AlphaFoldDB" id="A0A2W4VS38"/>
<sequence>MCRRRAYEQWQRGKSKQQILRSQVGFGAISSTRPHPCQGCTHYHGIAYGTSRARRSLLVCGMHPHGWAGGGGCPDWRSESY</sequence>
<accession>A0A2W4VS38</accession>